<dbReference type="InterPro" id="IPR013216">
    <property type="entry name" value="Methyltransf_11"/>
</dbReference>
<dbReference type="InterPro" id="IPR029063">
    <property type="entry name" value="SAM-dependent_MTases_sf"/>
</dbReference>
<evidence type="ECO:0000259" key="1">
    <source>
        <dbReference type="Pfam" id="PF08241"/>
    </source>
</evidence>
<name>A0A0G1BGK8_9BACT</name>
<dbReference type="CDD" id="cd02440">
    <property type="entry name" value="AdoMet_MTases"/>
    <property type="match status" value="1"/>
</dbReference>
<sequence length="210" mass="24441">MLRFLTQTWHRNILEDLLKKHADMFSGKILDVGSERRRYDAYFHAAVDAVDIHPDAENNIVFGDIERGLDIPDATYDGIVCTEVVEYLTNYEAAFMEISRLLKPESYAIISIPFMYPDHKDNIRFTDQFAKKMISKYFSEVSFTPMGNKWTVIWDACRLAFLRSWGRYLGFGKYVVLFPCVLLYVGSVKLFGLHKQVDEFYSGQFIVVKK</sequence>
<proteinExistence type="predicted"/>
<dbReference type="EMBL" id="LCEK01000007">
    <property type="protein sequence ID" value="KKS72550.1"/>
    <property type="molecule type" value="Genomic_DNA"/>
</dbReference>
<dbReference type="AlphaFoldDB" id="A0A0G1BGK8"/>
<dbReference type="GO" id="GO:0032259">
    <property type="term" value="P:methylation"/>
    <property type="evidence" value="ECO:0007669"/>
    <property type="project" value="UniProtKB-KW"/>
</dbReference>
<accession>A0A0G1BGK8</accession>
<dbReference type="Proteomes" id="UP000033867">
    <property type="component" value="Unassembled WGS sequence"/>
</dbReference>
<dbReference type="GO" id="GO:0008757">
    <property type="term" value="F:S-adenosylmethionine-dependent methyltransferase activity"/>
    <property type="evidence" value="ECO:0007669"/>
    <property type="project" value="InterPro"/>
</dbReference>
<dbReference type="Gene3D" id="3.40.50.150">
    <property type="entry name" value="Vaccinia Virus protein VP39"/>
    <property type="match status" value="1"/>
</dbReference>
<keyword evidence="2" id="KW-0808">Transferase</keyword>
<dbReference type="SUPFAM" id="SSF53335">
    <property type="entry name" value="S-adenosyl-L-methionine-dependent methyltransferases"/>
    <property type="match status" value="1"/>
</dbReference>
<feature type="domain" description="Methyltransferase type 11" evidence="1">
    <location>
        <begin position="45"/>
        <end position="110"/>
    </location>
</feature>
<gene>
    <name evidence="2" type="ORF">UV42_C0007G0002</name>
</gene>
<reference evidence="2 3" key="1">
    <citation type="journal article" date="2015" name="Nature">
        <title>rRNA introns, odd ribosomes, and small enigmatic genomes across a large radiation of phyla.</title>
        <authorList>
            <person name="Brown C.T."/>
            <person name="Hug L.A."/>
            <person name="Thomas B.C."/>
            <person name="Sharon I."/>
            <person name="Castelle C.J."/>
            <person name="Singh A."/>
            <person name="Wilkins M.J."/>
            <person name="Williams K.H."/>
            <person name="Banfield J.F."/>
        </authorList>
    </citation>
    <scope>NUCLEOTIDE SEQUENCE [LARGE SCALE GENOMIC DNA]</scope>
</reference>
<protein>
    <submittedName>
        <fullName evidence="2">Methyltransferase type 11</fullName>
    </submittedName>
</protein>
<dbReference type="Pfam" id="PF08241">
    <property type="entry name" value="Methyltransf_11"/>
    <property type="match status" value="1"/>
</dbReference>
<comment type="caution">
    <text evidence="2">The sequence shown here is derived from an EMBL/GenBank/DDBJ whole genome shotgun (WGS) entry which is preliminary data.</text>
</comment>
<keyword evidence="2" id="KW-0489">Methyltransferase</keyword>
<evidence type="ECO:0000313" key="2">
    <source>
        <dbReference type="EMBL" id="KKS72550.1"/>
    </source>
</evidence>
<evidence type="ECO:0000313" key="3">
    <source>
        <dbReference type="Proteomes" id="UP000033867"/>
    </source>
</evidence>
<organism evidence="2 3">
    <name type="scientific">Candidatus Magasanikbacteria bacterium GW2011_GWE2_42_7</name>
    <dbReference type="NCBI Taxonomy" id="1619052"/>
    <lineage>
        <taxon>Bacteria</taxon>
        <taxon>Candidatus Magasanikiibacteriota</taxon>
    </lineage>
</organism>